<dbReference type="GO" id="GO:0005829">
    <property type="term" value="C:cytosol"/>
    <property type="evidence" value="ECO:0007669"/>
    <property type="project" value="TreeGrafter"/>
</dbReference>
<dbReference type="GO" id="GO:0046890">
    <property type="term" value="P:regulation of lipid biosynthetic process"/>
    <property type="evidence" value="ECO:0007669"/>
    <property type="project" value="TreeGrafter"/>
</dbReference>
<dbReference type="AlphaFoldDB" id="A0AAU9WHY2"/>
<dbReference type="Proteomes" id="UP001159428">
    <property type="component" value="Unassembled WGS sequence"/>
</dbReference>
<keyword evidence="5" id="KW-0539">Nucleus</keyword>
<dbReference type="GO" id="GO:0005634">
    <property type="term" value="C:nucleus"/>
    <property type="evidence" value="ECO:0007669"/>
    <property type="project" value="UniProtKB-SubCell"/>
</dbReference>
<gene>
    <name evidence="7" type="ORF">PMEA_00005735</name>
</gene>
<reference evidence="7 8" key="1">
    <citation type="submission" date="2022-05" db="EMBL/GenBank/DDBJ databases">
        <authorList>
            <consortium name="Genoscope - CEA"/>
            <person name="William W."/>
        </authorList>
    </citation>
    <scope>NUCLEOTIDE SEQUENCE [LARGE SCALE GENOMIC DNA]</scope>
</reference>
<dbReference type="Pfam" id="PF07084">
    <property type="entry name" value="Spot_14"/>
    <property type="match status" value="1"/>
</dbReference>
<dbReference type="PANTHER" id="PTHR14315">
    <property type="entry name" value="SPOT14 FAMILY MEMBER"/>
    <property type="match status" value="1"/>
</dbReference>
<dbReference type="Gene3D" id="6.10.140.1610">
    <property type="match status" value="1"/>
</dbReference>
<dbReference type="InterPro" id="IPR009786">
    <property type="entry name" value="Spot_14"/>
</dbReference>
<comment type="caution">
    <text evidence="7">The sequence shown here is derived from an EMBL/GenBank/DDBJ whole genome shotgun (WGS) entry which is preliminary data.</text>
</comment>
<feature type="coiled-coil region" evidence="6">
    <location>
        <begin position="103"/>
        <end position="130"/>
    </location>
</feature>
<protein>
    <submittedName>
        <fullName evidence="7">Uncharacterized protein</fullName>
    </submittedName>
</protein>
<keyword evidence="8" id="KW-1185">Reference proteome</keyword>
<evidence type="ECO:0000256" key="4">
    <source>
        <dbReference type="ARBA" id="ARBA00022490"/>
    </source>
</evidence>
<keyword evidence="6" id="KW-0175">Coiled coil</keyword>
<sequence length="275" mass="32082">MQAPAVLENTVMHMEASPEKNRPDHNTESGLCFVTVLERFVKSATVLEETVLFPSVLMDLSVNALEAKINPNEIYLYKEMDLRTFCRMVKSLRIQLLQGCSFIEEGLEENKQIRNKVEELCLQLKTLTQHAKYLRYASEEIAFSKKPVSFQEYTVQTCERMLLCEDHSTCNLRDTLKMFLNAVEEMEKETLFPCLLKSFRTLDYGCSMNSEQNLNDLFVRLLQVRSVLLAASYCENFDESAFCQIVTKLKNIFNFYAVMVEEIMVMYRRKVHEDY</sequence>
<evidence type="ECO:0000313" key="7">
    <source>
        <dbReference type="EMBL" id="CAH3114934.1"/>
    </source>
</evidence>
<dbReference type="PANTHER" id="PTHR14315:SF17">
    <property type="entry name" value="MIP21584P"/>
    <property type="match status" value="1"/>
</dbReference>
<keyword evidence="4" id="KW-0963">Cytoplasm</keyword>
<evidence type="ECO:0000313" key="8">
    <source>
        <dbReference type="Proteomes" id="UP001159428"/>
    </source>
</evidence>
<comment type="subcellular location">
    <subcellularLocation>
        <location evidence="2">Cytoplasm</location>
    </subcellularLocation>
    <subcellularLocation>
        <location evidence="1">Nucleus</location>
    </subcellularLocation>
</comment>
<evidence type="ECO:0000256" key="2">
    <source>
        <dbReference type="ARBA" id="ARBA00004496"/>
    </source>
</evidence>
<evidence type="ECO:0000256" key="5">
    <source>
        <dbReference type="ARBA" id="ARBA00023242"/>
    </source>
</evidence>
<organism evidence="7 8">
    <name type="scientific">Pocillopora meandrina</name>
    <dbReference type="NCBI Taxonomy" id="46732"/>
    <lineage>
        <taxon>Eukaryota</taxon>
        <taxon>Metazoa</taxon>
        <taxon>Cnidaria</taxon>
        <taxon>Anthozoa</taxon>
        <taxon>Hexacorallia</taxon>
        <taxon>Scleractinia</taxon>
        <taxon>Astrocoeniina</taxon>
        <taxon>Pocilloporidae</taxon>
        <taxon>Pocillopora</taxon>
    </lineage>
</organism>
<evidence type="ECO:0000256" key="6">
    <source>
        <dbReference type="SAM" id="Coils"/>
    </source>
</evidence>
<proteinExistence type="inferred from homology"/>
<dbReference type="InterPro" id="IPR053719">
    <property type="entry name" value="Lipogen_MT_Stabilize_sf"/>
</dbReference>
<accession>A0AAU9WHY2</accession>
<comment type="similarity">
    <text evidence="3">Belongs to the SPOT14 family.</text>
</comment>
<evidence type="ECO:0000256" key="3">
    <source>
        <dbReference type="ARBA" id="ARBA00009488"/>
    </source>
</evidence>
<evidence type="ECO:0000256" key="1">
    <source>
        <dbReference type="ARBA" id="ARBA00004123"/>
    </source>
</evidence>
<dbReference type="EMBL" id="CALNXJ010000014">
    <property type="protein sequence ID" value="CAH3114934.1"/>
    <property type="molecule type" value="Genomic_DNA"/>
</dbReference>
<name>A0AAU9WHY2_9CNID</name>